<dbReference type="GO" id="GO:0045735">
    <property type="term" value="F:nutrient reservoir activity"/>
    <property type="evidence" value="ECO:0007669"/>
    <property type="project" value="UniProtKB-KW"/>
</dbReference>
<feature type="domain" description="Vitellogenin" evidence="13">
    <location>
        <begin position="45"/>
        <end position="715"/>
    </location>
</feature>
<dbReference type="SMART" id="SM01169">
    <property type="entry name" value="DUF1943"/>
    <property type="match status" value="1"/>
</dbReference>
<evidence type="ECO:0000256" key="9">
    <source>
        <dbReference type="ARBA" id="ARBA00023180"/>
    </source>
</evidence>
<proteinExistence type="predicted"/>
<dbReference type="InterPro" id="IPR011030">
    <property type="entry name" value="Lipovitellin_superhlx_dom"/>
</dbReference>
<dbReference type="Pfam" id="PF00094">
    <property type="entry name" value="VWD"/>
    <property type="match status" value="1"/>
</dbReference>
<evidence type="ECO:0000313" key="15">
    <source>
        <dbReference type="EMBL" id="KAH0541142.1"/>
    </source>
</evidence>
<evidence type="ECO:0000313" key="16">
    <source>
        <dbReference type="Proteomes" id="UP000826195"/>
    </source>
</evidence>
<dbReference type="SMART" id="SM00638">
    <property type="entry name" value="LPD_N"/>
    <property type="match status" value="1"/>
</dbReference>
<dbReference type="GO" id="GO:0008289">
    <property type="term" value="F:lipid binding"/>
    <property type="evidence" value="ECO:0007669"/>
    <property type="project" value="UniProtKB-KW"/>
</dbReference>
<dbReference type="Gene3D" id="1.25.10.20">
    <property type="entry name" value="Vitellinogen, superhelical"/>
    <property type="match status" value="1"/>
</dbReference>
<feature type="domain" description="VWFD" evidence="14">
    <location>
        <begin position="3730"/>
        <end position="3907"/>
    </location>
</feature>
<dbReference type="PANTHER" id="PTHR23345">
    <property type="entry name" value="VITELLOGENIN-RELATED"/>
    <property type="match status" value="1"/>
</dbReference>
<dbReference type="Gene3D" id="2.20.80.10">
    <property type="entry name" value="Lipovitellin-phosvitin complex, chain A, domain 4"/>
    <property type="match status" value="1"/>
</dbReference>
<name>A0AAV7I0V8_COTGL</name>
<dbReference type="Proteomes" id="UP000826195">
    <property type="component" value="Unassembled WGS sequence"/>
</dbReference>
<dbReference type="InterPro" id="IPR009454">
    <property type="entry name" value="Lipid_transpt_open_b-sht"/>
</dbReference>
<dbReference type="InterPro" id="IPR015817">
    <property type="entry name" value="Vitellinogen_open_b-sht_sub1"/>
</dbReference>
<dbReference type="SMART" id="SM00216">
    <property type="entry name" value="VWD"/>
    <property type="match status" value="1"/>
</dbReference>
<dbReference type="PROSITE" id="PS51233">
    <property type="entry name" value="VWFD"/>
    <property type="match status" value="1"/>
</dbReference>
<dbReference type="SUPFAM" id="SSF56968">
    <property type="entry name" value="Lipovitellin-phosvitin complex, beta-sheet shell regions"/>
    <property type="match status" value="2"/>
</dbReference>
<evidence type="ECO:0000259" key="14">
    <source>
        <dbReference type="PROSITE" id="PS51233"/>
    </source>
</evidence>
<evidence type="ECO:0000256" key="5">
    <source>
        <dbReference type="ARBA" id="ARBA00022761"/>
    </source>
</evidence>
<keyword evidence="7" id="KW-0446">Lipid-binding</keyword>
<feature type="compositionally biased region" description="Acidic residues" evidence="11">
    <location>
        <begin position="291"/>
        <end position="306"/>
    </location>
</feature>
<keyword evidence="5" id="KW-0758">Storage protein</keyword>
<dbReference type="SUPFAM" id="SSF48431">
    <property type="entry name" value="Lipovitellin-phosvitin complex, superhelical domain"/>
    <property type="match status" value="1"/>
</dbReference>
<evidence type="ECO:0000256" key="7">
    <source>
        <dbReference type="ARBA" id="ARBA00023121"/>
    </source>
</evidence>
<evidence type="ECO:0000256" key="8">
    <source>
        <dbReference type="ARBA" id="ARBA00023157"/>
    </source>
</evidence>
<comment type="caution">
    <text evidence="10">Lacks conserved residue(s) required for the propagation of feature annotation.</text>
</comment>
<dbReference type="InterPro" id="IPR050733">
    <property type="entry name" value="Vitellogenin/Apolipophorin"/>
</dbReference>
<evidence type="ECO:0000259" key="13">
    <source>
        <dbReference type="PROSITE" id="PS51211"/>
    </source>
</evidence>
<dbReference type="GO" id="GO:0005576">
    <property type="term" value="C:extracellular region"/>
    <property type="evidence" value="ECO:0007669"/>
    <property type="project" value="UniProtKB-SubCell"/>
</dbReference>
<comment type="subcellular location">
    <subcellularLocation>
        <location evidence="1">Secreted</location>
    </subcellularLocation>
</comment>
<gene>
    <name evidence="15" type="ORF">KQX54_021139</name>
</gene>
<dbReference type="InterPro" id="IPR001846">
    <property type="entry name" value="VWF_type-D"/>
</dbReference>
<dbReference type="PANTHER" id="PTHR23345:SF15">
    <property type="entry name" value="VITELLOGENIN 1-RELATED"/>
    <property type="match status" value="1"/>
</dbReference>
<keyword evidence="3" id="KW-0964">Secreted</keyword>
<keyword evidence="16" id="KW-1185">Reference proteome</keyword>
<dbReference type="Gene3D" id="2.30.230.10">
    <property type="entry name" value="Lipovitellin, beta-sheet shell regions, chain A"/>
    <property type="match status" value="1"/>
</dbReference>
<dbReference type="InterPro" id="IPR015819">
    <property type="entry name" value="Lipid_transp_b-sht_shell"/>
</dbReference>
<evidence type="ECO:0000256" key="2">
    <source>
        <dbReference type="ARBA" id="ARBA00022448"/>
    </source>
</evidence>
<keyword evidence="4 12" id="KW-0732">Signal</keyword>
<keyword evidence="9" id="KW-0325">Glycoprotein</keyword>
<sequence>MANRLFIYLLLIFFVFNVPILHSDAAHEPQICGRTKCSVGSEAKFKYSKGIVYKYQHQVDVNINLGNGSSTSELHIESTISLKFLTPCEAELRVTKTSIRHATRGKYDADFPDRSEADFKEALEHYSLRFAFEDGQVRELCPNSEDPIWAINIKRGILSMLQNTMKRFDVDHHTDELDVNGICDTRYRLHEARKTSLIIKKSKNLNGCSNRGKHLSIIQSNTYASPRTHTQTALVDSQYDCEIVLDHNIYEKVTCQEFHRLQPLSSGDTGVRTEIHSSLVLVEEVEADLNAEDEENEFGSREDDEAKDSKPANPKIIPTNLLYDHSATAFSSRTIHGELRTTRDLLKNMCLLGSSSQLEQAFSEYFSKFVHSARFLDYLSLSQLLVRAEGTCEGGRKHVLDALPFIGTSAAVKVMRDAMLKKTITKERSESWITAIALIPRPDASTVAALLPLLELGREDANGHLNLVYSAVVRAFCLHNIGNTASQRQHPSFLHSDDCLSIGGTGIDRFLDHLESSIETGCAPRAHDDEEIKRTLEALKAIGNMGLERDGLLDKLEVCMENKGGFISMETRIAAIDAHRRLPSCQKTRDRVFLPYYRNVTLEPEIRIASYLQAMRCPDYNVVKTIKHTLKEEPINQVGSFVWSHLTNLIASSSPTKIQVQSLLSDRDLSDKFNSDGRKYSRNYEKSFFSEEYNVGGTFQANVIFSSKSFVPRTLTFNISLDLFGESVNVIEATVRMEGMEFYIERFFGPNGPFANEEISRHINTLLRSLRSAGEAENYWESLKTLPNIIDNNFNDPRVSFSYKIFGNELEFVMLRGKEEIAKSLASFDPWAKIRNLLSGREIHYEYTGMFLDASYIVPSTAGLPVRLDLSGSGACNFKFSGLLDSERFMKNTEMQLVGNLSPSVSIDVTGKMTVDAFYKSASMKLVSNVYSSSAVRVDLDIQGIKLVRLNLQVPNRKLQVFTIQSNILLVNGNGAEITENPALTYIQLPNKYKTIANSSCSWPVVEQLIGLKLCFDYQFPNVTDIANAPYFFLNGPTFLRTSIIKADPSAKSYLFEYTWNATPTDSELRLAFDTPGSLINRESSATVSFDAKTRNVSVLLKSAGNSLVAKGTYKRTEDETMINIGLDINGTKHLDGYIGYQRKPSNHGFTYLPKLDVRVNDEKIVELSGSVKNIHKNNVTQCDIDLNFQTKKIKSRVRGYIMKRNISLTGNVRLEYQLKNMNKETLQIEIAITNRSSKTLTHKEANLKIQSSAYPELNAIIDTWYQQALGHLELHMEINGKPHLKDDRHKLTTQLVLTYSKAYFQSQEAKMNAFIAISKPIQNIDIKIGIQRFSIGPTSKTYLLIRYAPGKEITLAVNLVIPRGSMFAIEGHANMTIPNLDSLLIDVRITEKARGEYDLDFAGTWFSGHNATIRGTYADRSVITSERRILSHNLKLILRSPSLSQDILFNCKYYRDHVDTKLDVVVEYLDADKYAIKYQNSIISLTRFLTYAEARFKNNVYAVTANIDVEREVRLELHLDNWRDVHLIATAINQDTSKEFGFELKWDANRDPAMKFTTLLQFNKFYQDHLTLSRNLTGTAMISYPGRLFTGSCFLGVLQGHNYVLDAYIDWDPTKSIRITIDADYDPKNWKNYFKFDSQMLTPYEQWKKTSLNARYHWTGQEFKADCGINWQDNQRFLIQIYSSSQETKNVIEWKADCGLTSTVHSIGWITTNLTHKIIHDSSTTTFDSHFLVNYSPDKVIDLRSLWHLNEAVNPEDNVTLAGNLRFVSPFDNYESGDIKCQMRMMSNWKFDGYSSIEIDTRRYTGVLQGDLTRIKESMVQFNITTPLEKYSFVRGRFGLSERNKHVVAELVLPSGPIGVEALCQLFTATSYDFNVMLRLSTPIEALQKFMLITKLAKTEADFRIGYNNITAGFTAVWHYNNLTDFHYSYVLFTPIHGLHESGVVAKLILTDKSDEANRFSGALDTEFSIRIVETKFGVQINAGPKFSPLQMLSEEERLIELSFEPEDDDFSWRGDVEINAAIVEPIIGSLDLDKQGRMYQVAGVLRIPQGAITLKDRFVMEDFFDMKNTLEIKTPFTRASEVNSQYVFKVDMENSVYLLDMNLRVNKNDSTTWIETGLRGNYSYMEHDEDDSKIHKLHIIFNTPTIFIGYVDAQGTLELDESTYKTSIAVKTNESKAEFAGSLELEEAFFEGSLTTSIDSPYFSIPKVKIDLKKDFFEAEKRLECSIEMDNDKENRCQLRLQWNIKSEDNVKLFVGVKTWIVPLENIEFDVNYDNNLSRDKTLAVQSKLKYLESEYKLSGALRSNGTIDIDFEGPQDSRGFDCRFDGLLDSDNKLTGKLINLGTSKIYNVEGLFNVARKDPETSKLDARITLTPENEQEQEEPHTINFVLTREKYGLDLKVASESTNGSASLSYINPLNWDVSLQADSSTKESEVKKYQLNAFTSVQVNGNTSVYINVLTPWSELENFELEGNLLLTNHSGDMRIKHDLNENNGHLNLAWKLLYMSDMFLKLSGGRNDKDVDVHLFFVNPQRAFRNVNVGFDIAVEKELWRCAANTSVGYRDNDNIDVVIAVRLPPPNNDDHRVLVSYHAKGGIQDATYVVGYNAAKAKINYVSDGSIRMAEKNLDAHVRFAWDDLPSSAINNLLNVTFDQKRIGLKYSLYTPQARNGETAIILFNYDGQKVEESIIDTEIYYPARRRMGTAHISYSSLSNINGTLNVTTPMPRFSYAACNFIVLTTLKQTKRFVQVFWGNESALFNSDYSYHSERLDSNLEGIVQLEVPLSTRHIADLNYGYKKRPQVTTGHADLIYNKEKIVIARYNSKGESRAGFEKDSIQITLENSYQPLGITYVNQYTYSAGNAGTNYPTVEWRRVNVYRLDNSTAFNIAGESKVKTFHEGQEMQFKAEHLNRTVNLITDYRVLPGEFDHNCRIELAEDAWAAYKLNIINKTTEEVDNQFIIINISYPWRNISLDGFYWIAAGELNSEAKLHWNKTASNYAEEESSYMYDEEELLQSSLRERTIGVAFLWKNVTDSDDHGDRQMAVFSLKHPGFSKDATVTGYLSRRDKTTVLNASLVVDYSDNPDKLVKLFTVINNETREPDEFRWSYVISGKHPQTRLDLDIHGYIHKNSSYFVQTDHNAKFRRSYLPEETGKLYSRFDPDNYQVEYHRESTDLTKHLDLAYYPLDKEYVINGSIIDSPKDLNASGALYLNIPEKLTWLMVNYTPDSTKSLRMYGNIPDARNGVFNIWRTYERDLVISDVAFYLCLNHSRLVTSTLKWRPELRSDLTNFVKTTFSDFYNDVNKDLDYWKHYVRSEIVSTTSDIWENAQEDLQMLVEDWNNLKELDEDLNRLKVYLNDSYNNNDFYMKDLMAVGAYVIDELALRSHIDSLPNILNEIWEIMGESGRAIRNSLIWVIEAVKNGYKKLTEIVSAILKGESITQIANIIEKIVEKYDKFIKDLHVSFIKYMENLWNKMSFAITQQWDKVLKMIEPMFLRVLHYIEDVLWKASKEVVDFLYDRRNELIKSPYFDRFTNFTQDVDKLYRDIKANDIITNIRKYSAIVINFIRERYFTMVPFGNELKDLVEEIAAEIAELRKLPSINFALEKIHYIYDRVSYFYQYFGIQSKIENAIKIIHSKLMDISQTALQAESKYREAKTKFIFDPNDGLMCLEQKLPMSWHAFNQTPEFQEIPEYRALVDVQNYFTASNTTFWTLYYRYKPYSDPYNWLPPFKAQAMIVGRQHFVTFDGRHYDFAGTETYLLAHDFIDNQFAVFISYSPNESNSSVIDHKIIVTIGEQSLLVDLFNDSIKFADSNAVLRLPAELKNSTGFVYQEESIVTIELKNNQFKLKCNFKYDVCVIQLSGWFFGKTAGLLGTMNNERWDDTIGSDGRVTEDITSFAGSWSVSQAGLVKTTSNLAHVGYSKSESFDLCLNLFGNQSSEFNDCFMVVEPQYYTEACLNTRSMSEVCTLAISYMQICGFYDTYLRIPDKCTTCTMTNGSSVLEGEFRKLENSNVPNSTDVVFIVEAKLCNENIRENRSIDLLVTQLDKELTENNFKDNRWSLVVFGGDGVYDTPKSHTLDSRIFSDDVNRFVNYFDNIKVGDGNQDVFSAIGFASQLVFRAGVSKTFILMPCSHCESLNQTLDYSVLHQVLLEHDITLHILMDGDFNFKKQRLNKIFYGLDATKSYTKKDAKVLVGDVDLRRQVKLPKSALGYCTPLSLETNGTIFSGNKLQLDKPSSIKKFANVFAKRVALTAQSSPCQHCECTADNDGVTRMECMPCAYPMPAAVDYVSETFNEDDTYSLLQPLEADYAQLDGEDD</sequence>
<organism evidence="15 16">
    <name type="scientific">Cotesia glomerata</name>
    <name type="common">Lepidopteran parasitic wasp</name>
    <name type="synonym">Apanteles glomeratus</name>
    <dbReference type="NCBI Taxonomy" id="32391"/>
    <lineage>
        <taxon>Eukaryota</taxon>
        <taxon>Metazoa</taxon>
        <taxon>Ecdysozoa</taxon>
        <taxon>Arthropoda</taxon>
        <taxon>Hexapoda</taxon>
        <taxon>Insecta</taxon>
        <taxon>Pterygota</taxon>
        <taxon>Neoptera</taxon>
        <taxon>Endopterygota</taxon>
        <taxon>Hymenoptera</taxon>
        <taxon>Apocrita</taxon>
        <taxon>Ichneumonoidea</taxon>
        <taxon>Braconidae</taxon>
        <taxon>Microgastrinae</taxon>
        <taxon>Cotesia</taxon>
    </lineage>
</organism>
<feature type="signal peptide" evidence="12">
    <location>
        <begin position="1"/>
        <end position="25"/>
    </location>
</feature>
<dbReference type="Pfam" id="PF09172">
    <property type="entry name" value="Vit_open_b-sht"/>
    <property type="match status" value="1"/>
</dbReference>
<dbReference type="Gene3D" id="2.20.50.20">
    <property type="entry name" value="Lipovitellin. Chain A, domain 3"/>
    <property type="match status" value="1"/>
</dbReference>
<evidence type="ECO:0000256" key="12">
    <source>
        <dbReference type="SAM" id="SignalP"/>
    </source>
</evidence>
<dbReference type="Pfam" id="PF06448">
    <property type="entry name" value="DUF1081"/>
    <property type="match status" value="1"/>
</dbReference>
<protein>
    <submittedName>
        <fullName evidence="15">Uncharacterized protein</fullName>
    </submittedName>
</protein>
<dbReference type="InterPro" id="IPR015255">
    <property type="entry name" value="Vitellinogen_open_b-sht"/>
</dbReference>
<feature type="region of interest" description="Disordered" evidence="11">
    <location>
        <begin position="291"/>
        <end position="315"/>
    </location>
</feature>
<dbReference type="PROSITE" id="PS51211">
    <property type="entry name" value="VITELLOGENIN"/>
    <property type="match status" value="1"/>
</dbReference>
<comment type="caution">
    <text evidence="15">The sequence shown here is derived from an EMBL/GenBank/DDBJ whole genome shotgun (WGS) entry which is preliminary data.</text>
</comment>
<dbReference type="InterPro" id="IPR001747">
    <property type="entry name" value="Vitellogenin_N"/>
</dbReference>
<reference evidence="15 16" key="1">
    <citation type="journal article" date="2021" name="J. Hered.">
        <title>A chromosome-level genome assembly of the parasitoid wasp, Cotesia glomerata (Hymenoptera: Braconidae).</title>
        <authorList>
            <person name="Pinto B.J."/>
            <person name="Weis J.J."/>
            <person name="Gamble T."/>
            <person name="Ode P.J."/>
            <person name="Paul R."/>
            <person name="Zaspel J.M."/>
        </authorList>
    </citation>
    <scope>NUCLEOTIDE SEQUENCE [LARGE SCALE GENOMIC DNA]</scope>
    <source>
        <strain evidence="15">CgM1</strain>
    </source>
</reference>
<keyword evidence="2" id="KW-0813">Transport</keyword>
<dbReference type="InterPro" id="IPR015816">
    <property type="entry name" value="Vitellinogen_b-sht_N"/>
</dbReference>
<evidence type="ECO:0000256" key="1">
    <source>
        <dbReference type="ARBA" id="ARBA00004613"/>
    </source>
</evidence>
<evidence type="ECO:0000256" key="11">
    <source>
        <dbReference type="SAM" id="MobiDB-lite"/>
    </source>
</evidence>
<evidence type="ECO:0000256" key="3">
    <source>
        <dbReference type="ARBA" id="ARBA00022525"/>
    </source>
</evidence>
<keyword evidence="6" id="KW-0445">Lipid transport</keyword>
<dbReference type="GO" id="GO:0005319">
    <property type="term" value="F:lipid transporter activity"/>
    <property type="evidence" value="ECO:0007669"/>
    <property type="project" value="InterPro"/>
</dbReference>
<dbReference type="Pfam" id="PF01347">
    <property type="entry name" value="Vitellogenin_N"/>
    <property type="match status" value="1"/>
</dbReference>
<dbReference type="FunFam" id="2.20.50.20:FF:000007">
    <property type="entry name" value="von Willebrand factor type D domaincontaining protein"/>
    <property type="match status" value="1"/>
</dbReference>
<feature type="chain" id="PRO_5043540905" evidence="12">
    <location>
        <begin position="26"/>
        <end position="4315"/>
    </location>
</feature>
<evidence type="ECO:0000256" key="6">
    <source>
        <dbReference type="ARBA" id="ARBA00023055"/>
    </source>
</evidence>
<dbReference type="EMBL" id="JAHXZJ010002609">
    <property type="protein sequence ID" value="KAH0541142.1"/>
    <property type="molecule type" value="Genomic_DNA"/>
</dbReference>
<evidence type="ECO:0000256" key="10">
    <source>
        <dbReference type="PROSITE-ProRule" id="PRU00557"/>
    </source>
</evidence>
<evidence type="ECO:0000256" key="4">
    <source>
        <dbReference type="ARBA" id="ARBA00022729"/>
    </source>
</evidence>
<keyword evidence="8" id="KW-1015">Disulfide bond</keyword>
<accession>A0AAV7I0V8</accession>